<evidence type="ECO:0000313" key="8">
    <source>
        <dbReference type="Proteomes" id="UP000703269"/>
    </source>
</evidence>
<gene>
    <name evidence="7" type="ORF">PsYK624_067480</name>
</gene>
<evidence type="ECO:0000256" key="5">
    <source>
        <dbReference type="ARBA" id="ARBA00023002"/>
    </source>
</evidence>
<keyword evidence="8" id="KW-1185">Reference proteome</keyword>
<comment type="cofactor">
    <cofactor evidence="1">
        <name>FAD</name>
        <dbReference type="ChEBI" id="CHEBI:57692"/>
    </cofactor>
</comment>
<name>A0A9P3GB36_9APHY</name>
<dbReference type="EMBL" id="BPQB01000017">
    <property type="protein sequence ID" value="GJE90604.1"/>
    <property type="molecule type" value="Genomic_DNA"/>
</dbReference>
<dbReference type="Proteomes" id="UP000703269">
    <property type="component" value="Unassembled WGS sequence"/>
</dbReference>
<dbReference type="GO" id="GO:0050660">
    <property type="term" value="F:flavin adenine dinucleotide binding"/>
    <property type="evidence" value="ECO:0007669"/>
    <property type="project" value="InterPro"/>
</dbReference>
<evidence type="ECO:0000313" key="7">
    <source>
        <dbReference type="EMBL" id="GJE90604.1"/>
    </source>
</evidence>
<dbReference type="InterPro" id="IPR012132">
    <property type="entry name" value="GMC_OxRdtase"/>
</dbReference>
<dbReference type="PANTHER" id="PTHR11552">
    <property type="entry name" value="GLUCOSE-METHANOL-CHOLINE GMC OXIDOREDUCTASE"/>
    <property type="match status" value="1"/>
</dbReference>
<keyword evidence="3" id="KW-0732">Signal</keyword>
<comment type="caution">
    <text evidence="7">The sequence shown here is derived from an EMBL/GenBank/DDBJ whole genome shotgun (WGS) entry which is preliminary data.</text>
</comment>
<feature type="domain" description="Glucose-methanol-choline oxidoreductase C-terminal" evidence="6">
    <location>
        <begin position="110"/>
        <end position="176"/>
    </location>
</feature>
<dbReference type="Pfam" id="PF05199">
    <property type="entry name" value="GMC_oxred_C"/>
    <property type="match status" value="1"/>
</dbReference>
<dbReference type="OrthoDB" id="269227at2759"/>
<evidence type="ECO:0000256" key="4">
    <source>
        <dbReference type="ARBA" id="ARBA00022827"/>
    </source>
</evidence>
<dbReference type="PANTHER" id="PTHR11552:SF201">
    <property type="entry name" value="GLUCOSE-METHANOL-CHOLINE OXIDOREDUCTASE N-TERMINAL DOMAIN-CONTAINING PROTEIN"/>
    <property type="match status" value="1"/>
</dbReference>
<dbReference type="GO" id="GO:0016614">
    <property type="term" value="F:oxidoreductase activity, acting on CH-OH group of donors"/>
    <property type="evidence" value="ECO:0007669"/>
    <property type="project" value="InterPro"/>
</dbReference>
<evidence type="ECO:0000256" key="2">
    <source>
        <dbReference type="ARBA" id="ARBA00022630"/>
    </source>
</evidence>
<proteinExistence type="predicted"/>
<keyword evidence="5" id="KW-0560">Oxidoreductase</keyword>
<dbReference type="AlphaFoldDB" id="A0A9P3GB36"/>
<keyword evidence="2" id="KW-0285">Flavoprotein</keyword>
<organism evidence="7 8">
    <name type="scientific">Phanerochaete sordida</name>
    <dbReference type="NCBI Taxonomy" id="48140"/>
    <lineage>
        <taxon>Eukaryota</taxon>
        <taxon>Fungi</taxon>
        <taxon>Dikarya</taxon>
        <taxon>Basidiomycota</taxon>
        <taxon>Agaricomycotina</taxon>
        <taxon>Agaricomycetes</taxon>
        <taxon>Polyporales</taxon>
        <taxon>Phanerochaetaceae</taxon>
        <taxon>Phanerochaete</taxon>
    </lineage>
</organism>
<dbReference type="InterPro" id="IPR007867">
    <property type="entry name" value="GMC_OxRtase_C"/>
</dbReference>
<dbReference type="Gene3D" id="3.30.560.10">
    <property type="entry name" value="Glucose Oxidase, domain 3"/>
    <property type="match status" value="1"/>
</dbReference>
<evidence type="ECO:0000259" key="6">
    <source>
        <dbReference type="Pfam" id="PF05199"/>
    </source>
</evidence>
<dbReference type="SUPFAM" id="SSF54373">
    <property type="entry name" value="FAD-linked reductases, C-terminal domain"/>
    <property type="match status" value="1"/>
</dbReference>
<accession>A0A9P3GB36</accession>
<evidence type="ECO:0000256" key="3">
    <source>
        <dbReference type="ARBA" id="ARBA00022729"/>
    </source>
</evidence>
<protein>
    <submittedName>
        <fullName evidence="7">GMC oxidoreductase-like protein</fullName>
    </submittedName>
</protein>
<reference evidence="7 8" key="1">
    <citation type="submission" date="2021-08" db="EMBL/GenBank/DDBJ databases">
        <title>Draft Genome Sequence of Phanerochaete sordida strain YK-624.</title>
        <authorList>
            <person name="Mori T."/>
            <person name="Dohra H."/>
            <person name="Suzuki T."/>
            <person name="Kawagishi H."/>
            <person name="Hirai H."/>
        </authorList>
    </citation>
    <scope>NUCLEOTIDE SEQUENCE [LARGE SCALE GENOMIC DNA]</scope>
    <source>
        <strain evidence="7 8">YK-624</strain>
    </source>
</reference>
<evidence type="ECO:0000256" key="1">
    <source>
        <dbReference type="ARBA" id="ARBA00001974"/>
    </source>
</evidence>
<sequence>MLEDPALMAKQRASLSLVNPYTLVIHNFTFLPLQVLSSQSQALIERKAEEIALAQGSLPDGLKKQYEIQLRMLKSTTGVDVEIMGSPLVIRPFNEPDKPHFTLSSVVARPWSRGSIHVSSTDPKTPPKIDPRYFTDEIDLDVLCEAFKFAIRVAATEPLKSMIAYRAAPPENTDLSSDEKIKRESEL</sequence>
<keyword evidence="4" id="KW-0274">FAD</keyword>